<dbReference type="STRING" id="1684307.A0A316UCY8"/>
<dbReference type="EMBL" id="KZ819326">
    <property type="protein sequence ID" value="PWN20905.1"/>
    <property type="molecule type" value="Genomic_DNA"/>
</dbReference>
<keyword evidence="11" id="KW-1185">Reference proteome</keyword>
<dbReference type="SUPFAM" id="SSF54160">
    <property type="entry name" value="Chromo domain-like"/>
    <property type="match status" value="1"/>
</dbReference>
<name>A0A316UCY8_9BASI</name>
<evidence type="ECO:0000256" key="8">
    <source>
        <dbReference type="SAM" id="MobiDB-lite"/>
    </source>
</evidence>
<evidence type="ECO:0000256" key="1">
    <source>
        <dbReference type="ARBA" id="ARBA00004123"/>
    </source>
</evidence>
<dbReference type="InterPro" id="IPR016197">
    <property type="entry name" value="Chromo-like_dom_sf"/>
</dbReference>
<dbReference type="InterPro" id="IPR008676">
    <property type="entry name" value="MRG"/>
</dbReference>
<feature type="region of interest" description="Disordered" evidence="8">
    <location>
        <begin position="210"/>
        <end position="237"/>
    </location>
</feature>
<evidence type="ECO:0000256" key="7">
    <source>
        <dbReference type="ARBA" id="ARBA00023242"/>
    </source>
</evidence>
<feature type="region of interest" description="Disordered" evidence="8">
    <location>
        <begin position="288"/>
        <end position="318"/>
    </location>
</feature>
<keyword evidence="6" id="KW-0804">Transcription</keyword>
<dbReference type="OrthoDB" id="124855at2759"/>
<dbReference type="InterPro" id="IPR053820">
    <property type="entry name" value="MSL3_chromo-like"/>
</dbReference>
<dbReference type="GO" id="GO:0035267">
    <property type="term" value="C:NuA4 histone acetyltransferase complex"/>
    <property type="evidence" value="ECO:0007669"/>
    <property type="project" value="TreeGrafter"/>
</dbReference>
<evidence type="ECO:0000256" key="4">
    <source>
        <dbReference type="ARBA" id="ARBA00022853"/>
    </source>
</evidence>
<gene>
    <name evidence="10" type="ORF">BCV69DRAFT_282416</name>
</gene>
<dbReference type="InterPro" id="IPR038217">
    <property type="entry name" value="MRG_C_sf"/>
</dbReference>
<proteinExistence type="inferred from homology"/>
<keyword evidence="4" id="KW-0156">Chromatin regulator</keyword>
<dbReference type="GO" id="GO:0006338">
    <property type="term" value="P:chromatin remodeling"/>
    <property type="evidence" value="ECO:0007669"/>
    <property type="project" value="UniProtKB-ARBA"/>
</dbReference>
<dbReference type="CDD" id="cd18983">
    <property type="entry name" value="CBD_MSL3_like"/>
    <property type="match status" value="1"/>
</dbReference>
<protein>
    <recommendedName>
        <fullName evidence="3">Chromatin modification-related protein EAF3</fullName>
    </recommendedName>
</protein>
<evidence type="ECO:0000313" key="10">
    <source>
        <dbReference type="EMBL" id="PWN20905.1"/>
    </source>
</evidence>
<feature type="region of interest" description="Disordered" evidence="8">
    <location>
        <begin position="84"/>
        <end position="155"/>
    </location>
</feature>
<dbReference type="PANTHER" id="PTHR10880">
    <property type="entry name" value="MORTALITY FACTOR 4-LIKE PROTEIN"/>
    <property type="match status" value="1"/>
</dbReference>
<comment type="similarity">
    <text evidence="2">Belongs to the MRG family.</text>
</comment>
<dbReference type="GO" id="GO:0032221">
    <property type="term" value="C:Rpd3S complex"/>
    <property type="evidence" value="ECO:0007669"/>
    <property type="project" value="TreeGrafter"/>
</dbReference>
<dbReference type="InterPro" id="IPR026541">
    <property type="entry name" value="MRG_dom"/>
</dbReference>
<dbReference type="InterPro" id="IPR000953">
    <property type="entry name" value="Chromo/chromo_shadow_dom"/>
</dbReference>
<dbReference type="SMART" id="SM00298">
    <property type="entry name" value="CHROMO"/>
    <property type="match status" value="1"/>
</dbReference>
<reference evidence="10 11" key="1">
    <citation type="journal article" date="2018" name="Mol. Biol. Evol.">
        <title>Broad Genomic Sampling Reveals a Smut Pathogenic Ancestry of the Fungal Clade Ustilaginomycotina.</title>
        <authorList>
            <person name="Kijpornyongpan T."/>
            <person name="Mondo S.J."/>
            <person name="Barry K."/>
            <person name="Sandor L."/>
            <person name="Lee J."/>
            <person name="Lipzen A."/>
            <person name="Pangilinan J."/>
            <person name="LaButti K."/>
            <person name="Hainaut M."/>
            <person name="Henrissat B."/>
            <person name="Grigoriev I.V."/>
            <person name="Spatafora J.W."/>
            <person name="Aime M.C."/>
        </authorList>
    </citation>
    <scope>NUCLEOTIDE SEQUENCE [LARGE SCALE GENOMIC DNA]</scope>
    <source>
        <strain evidence="10 11">MCA 4718</strain>
    </source>
</reference>
<evidence type="ECO:0000256" key="3">
    <source>
        <dbReference type="ARBA" id="ARBA00018505"/>
    </source>
</evidence>
<dbReference type="AlphaFoldDB" id="A0A316UCY8"/>
<dbReference type="Gene3D" id="1.10.274.30">
    <property type="entry name" value="MRG domain"/>
    <property type="match status" value="1"/>
</dbReference>
<dbReference type="RefSeq" id="XP_025348065.1">
    <property type="nucleotide sequence ID" value="XM_025492355.1"/>
</dbReference>
<dbReference type="PANTHER" id="PTHR10880:SF15">
    <property type="entry name" value="MSL COMPLEX SUBUNIT 3"/>
    <property type="match status" value="1"/>
</dbReference>
<keyword evidence="7" id="KW-0539">Nucleus</keyword>
<dbReference type="Pfam" id="PF22732">
    <property type="entry name" value="MSL3_chromo-like"/>
    <property type="match status" value="1"/>
</dbReference>
<feature type="compositionally biased region" description="Gly residues" evidence="8">
    <location>
        <begin position="131"/>
        <end position="141"/>
    </location>
</feature>
<dbReference type="Pfam" id="PF05712">
    <property type="entry name" value="MRG"/>
    <property type="match status" value="1"/>
</dbReference>
<evidence type="ECO:0000313" key="11">
    <source>
        <dbReference type="Proteomes" id="UP000245942"/>
    </source>
</evidence>
<evidence type="ECO:0000256" key="6">
    <source>
        <dbReference type="ARBA" id="ARBA00023163"/>
    </source>
</evidence>
<dbReference type="PROSITE" id="PS51640">
    <property type="entry name" value="MRG"/>
    <property type="match status" value="1"/>
</dbReference>
<evidence type="ECO:0000256" key="5">
    <source>
        <dbReference type="ARBA" id="ARBA00023015"/>
    </source>
</evidence>
<evidence type="ECO:0000256" key="2">
    <source>
        <dbReference type="ARBA" id="ARBA00009093"/>
    </source>
</evidence>
<feature type="compositionally biased region" description="Basic and acidic residues" evidence="8">
    <location>
        <begin position="210"/>
        <end position="226"/>
    </location>
</feature>
<dbReference type="Proteomes" id="UP000245942">
    <property type="component" value="Unassembled WGS sequence"/>
</dbReference>
<keyword evidence="5" id="KW-0805">Transcription regulation</keyword>
<dbReference type="GO" id="GO:0006355">
    <property type="term" value="P:regulation of DNA-templated transcription"/>
    <property type="evidence" value="ECO:0007669"/>
    <property type="project" value="InterPro"/>
</dbReference>
<feature type="domain" description="Chromo" evidence="9">
    <location>
        <begin position="5"/>
        <end position="77"/>
    </location>
</feature>
<feature type="compositionally biased region" description="Low complexity" evidence="8">
    <location>
        <begin position="96"/>
        <end position="114"/>
    </location>
</feature>
<dbReference type="Gene3D" id="2.30.30.140">
    <property type="match status" value="1"/>
</dbReference>
<comment type="subcellular location">
    <subcellularLocation>
        <location evidence="1">Nucleus</location>
    </subcellularLocation>
</comment>
<dbReference type="GeneID" id="37014089"/>
<accession>A0A316UCY8</accession>
<evidence type="ECO:0000259" key="9">
    <source>
        <dbReference type="SMART" id="SM00298"/>
    </source>
</evidence>
<sequence>MTTTFQANEKVLCYHGPLIYQAKVLKAEIWTGTDPSEGGFTGPHYFVHYQGWKASWDEWVPESRVLKFNDENITRQKALILAAQNKGKEKEQERQAAAAASAAASSSAGGSKDSGSSRKRPRDSDEKGRRGGSAGAAGAGGASASKRGRDAVGDEEEFLRRPEIKIVIPDALKVQLVDDWENVTKYDQLVPLPKKPNVKDVLKMYRDHVLEERKKRESKNSKDSKDGATGSGSGSSRLLTQPLAVLDEVLSGLELYFDKALGNNLLYRFERTQYLQISKGAAAAMTGRNRGGAGFSAEEGKSKREVTPTGGQETEEKQPSEIYGAEHLLRLFVNLPSIIAHTTLDADSVVILREHLDDFLAFMVKEKPKLFASKYEVASPAYHRVSLV</sequence>
<organism evidence="10 11">
    <name type="scientific">Pseudomicrostroma glucosiphilum</name>
    <dbReference type="NCBI Taxonomy" id="1684307"/>
    <lineage>
        <taxon>Eukaryota</taxon>
        <taxon>Fungi</taxon>
        <taxon>Dikarya</taxon>
        <taxon>Basidiomycota</taxon>
        <taxon>Ustilaginomycotina</taxon>
        <taxon>Exobasidiomycetes</taxon>
        <taxon>Microstromatales</taxon>
        <taxon>Microstromatales incertae sedis</taxon>
        <taxon>Pseudomicrostroma</taxon>
    </lineage>
</organism>